<name>L7U4V8_MYXSD</name>
<keyword evidence="2" id="KW-1185">Reference proteome</keyword>
<protein>
    <submittedName>
        <fullName evidence="1">Uncharacterized protein</fullName>
    </submittedName>
</protein>
<sequence>MNKRRSGWAAMVLLWPMTGQALEPPERTWHSLARLEATALTLWPRTGEEEAEGFAQVEPTLIIDGGSEFGVSVGAPVRFRVQRGREDSSLLRREDWDSLSDWGQLVRGLKFGSDRAPLRVWLGGFDGFTLLSGHLVRRYSNRAHPDEHPAGGFLAGTLGPLYTQAFTSDVLSARLMGAEVALDVAHVFWGRPREPGRYTLALSVVHDWDRAASVTLGHVDATAVVVVRPGFEAHVLAGWGWRPGARGAWGAVVGVGADALTSRLDAKLRLELRRQVGDFRQGFFGPDYELARLQAPGPEGRPLAEVTLPQGYSAFGEVEVGWDAESYGGTHRHLELSLGVEGFSWGRVDVDGRLSVQLFERGLEVALRCLSMGLGQPGARYQGGAEVRWRFLGGGVYVLGTGGSRLFPNPEGGLGPRAFASVGLGVDHAR</sequence>
<organism evidence="1 2">
    <name type="scientific">Myxococcus stipitatus (strain DSM 14675 / JCM 12634 / Mx s8)</name>
    <dbReference type="NCBI Taxonomy" id="1278073"/>
    <lineage>
        <taxon>Bacteria</taxon>
        <taxon>Pseudomonadati</taxon>
        <taxon>Myxococcota</taxon>
        <taxon>Myxococcia</taxon>
        <taxon>Myxococcales</taxon>
        <taxon>Cystobacterineae</taxon>
        <taxon>Myxococcaceae</taxon>
        <taxon>Myxococcus</taxon>
    </lineage>
</organism>
<evidence type="ECO:0000313" key="1">
    <source>
        <dbReference type="EMBL" id="AGC41539.1"/>
    </source>
</evidence>
<dbReference type="RefSeq" id="WP_015345802.1">
    <property type="nucleotide sequence ID" value="NC_020126.1"/>
</dbReference>
<dbReference type="PATRIC" id="fig|1278073.3.peg.191"/>
<proteinExistence type="predicted"/>
<dbReference type="HOGENOM" id="CLU_599791_0_0_7"/>
<accession>L7U4V8</accession>
<dbReference type="STRING" id="1278073.MYSTI_00180"/>
<dbReference type="Proteomes" id="UP000011131">
    <property type="component" value="Chromosome"/>
</dbReference>
<reference evidence="1 2" key="1">
    <citation type="journal article" date="2013" name="Genome Announc.">
        <title>Complete genome sequence of Myxococcus stipitatus strain DSM 14675, a fruiting myxobacterium.</title>
        <authorList>
            <person name="Huntley S."/>
            <person name="Kneip S."/>
            <person name="Treuner-Lange A."/>
            <person name="Sogaard-Andersen L."/>
        </authorList>
    </citation>
    <scope>NUCLEOTIDE SEQUENCE [LARGE SCALE GENOMIC DNA]</scope>
    <source>
        <strain evidence="2">DSM 14675 / JCM 12634 / Mx s8</strain>
    </source>
</reference>
<dbReference type="EMBL" id="CP004025">
    <property type="protein sequence ID" value="AGC41539.1"/>
    <property type="molecule type" value="Genomic_DNA"/>
</dbReference>
<gene>
    <name evidence="1" type="ordered locus">MYSTI_00180</name>
</gene>
<evidence type="ECO:0000313" key="2">
    <source>
        <dbReference type="Proteomes" id="UP000011131"/>
    </source>
</evidence>
<dbReference type="AlphaFoldDB" id="L7U4V8"/>
<dbReference type="KEGG" id="msd:MYSTI_00180"/>